<keyword evidence="3" id="KW-0808">Transferase</keyword>
<comment type="similarity">
    <text evidence="1">Belongs to the ATG10 family.</text>
</comment>
<dbReference type="InterPro" id="IPR007135">
    <property type="entry name" value="Atg3/Atg10"/>
</dbReference>
<evidence type="ECO:0000256" key="2">
    <source>
        <dbReference type="ARBA" id="ARBA00021099"/>
    </source>
</evidence>
<dbReference type="PANTHER" id="PTHR14957">
    <property type="entry name" value="UBIQUITIN-LIKE-CONJUGATING ENZYME ATG10"/>
    <property type="match status" value="1"/>
</dbReference>
<gene>
    <name evidence="7" type="ORF">L9F63_027885</name>
</gene>
<protein>
    <recommendedName>
        <fullName evidence="2">Ubiquitin-like-conjugating enzyme ATG10</fullName>
    </recommendedName>
    <alternativeName>
        <fullName evidence="6">Autophagy-related protein 10</fullName>
    </alternativeName>
</protein>
<keyword evidence="8" id="KW-1185">Reference proteome</keyword>
<name>A0AAD8EHF1_DIPPU</name>
<accession>A0AAD8EHF1</accession>
<dbReference type="GO" id="GO:0032446">
    <property type="term" value="P:protein modification by small protein conjugation"/>
    <property type="evidence" value="ECO:0007669"/>
    <property type="project" value="TreeGrafter"/>
</dbReference>
<keyword evidence="4" id="KW-0833">Ubl conjugation pathway</keyword>
<reference evidence="7" key="2">
    <citation type="submission" date="2023-05" db="EMBL/GenBank/DDBJ databases">
        <authorList>
            <person name="Fouks B."/>
        </authorList>
    </citation>
    <scope>NUCLEOTIDE SEQUENCE</scope>
    <source>
        <strain evidence="7">Stay&amp;Tobe</strain>
        <tissue evidence="7">Testes</tissue>
    </source>
</reference>
<proteinExistence type="inferred from homology"/>
<evidence type="ECO:0000256" key="4">
    <source>
        <dbReference type="ARBA" id="ARBA00022786"/>
    </source>
</evidence>
<feature type="non-terminal residue" evidence="7">
    <location>
        <position position="177"/>
    </location>
</feature>
<evidence type="ECO:0000256" key="5">
    <source>
        <dbReference type="ARBA" id="ARBA00023006"/>
    </source>
</evidence>
<evidence type="ECO:0000313" key="8">
    <source>
        <dbReference type="Proteomes" id="UP001233999"/>
    </source>
</evidence>
<sequence>MAGTVSWEEFLQCTNNFLEISDQLLDGWKLCGRTDSPGSAYLVKKLVVFERTEKESKLCDTFEEPLDTFLEDKSMLENTVEERTTWEYHVMYNQSYSVPTLHFNAWRSDGALLSLEEVWGRALKCYRGSLEDDKWTVLTQQEHPILRRPFYTLHPCRTAEFLESLKEKSSNILITWL</sequence>
<dbReference type="AlphaFoldDB" id="A0AAD8EHF1"/>
<dbReference type="EMBL" id="JASPKZ010004494">
    <property type="protein sequence ID" value="KAJ9590276.1"/>
    <property type="molecule type" value="Genomic_DNA"/>
</dbReference>
<dbReference type="Gene3D" id="3.30.1460.50">
    <property type="match status" value="1"/>
</dbReference>
<dbReference type="GO" id="GO:0000045">
    <property type="term" value="P:autophagosome assembly"/>
    <property type="evidence" value="ECO:0007669"/>
    <property type="project" value="TreeGrafter"/>
</dbReference>
<evidence type="ECO:0000256" key="6">
    <source>
        <dbReference type="ARBA" id="ARBA00029833"/>
    </source>
</evidence>
<dbReference type="GO" id="GO:0061651">
    <property type="term" value="F:Atg12 conjugating enzyme activity"/>
    <property type="evidence" value="ECO:0007669"/>
    <property type="project" value="TreeGrafter"/>
</dbReference>
<reference evidence="7" key="1">
    <citation type="journal article" date="2023" name="IScience">
        <title>Live-bearing cockroach genome reveals convergent evolutionary mechanisms linked to viviparity in insects and beyond.</title>
        <authorList>
            <person name="Fouks B."/>
            <person name="Harrison M.C."/>
            <person name="Mikhailova A.A."/>
            <person name="Marchal E."/>
            <person name="English S."/>
            <person name="Carruthers M."/>
            <person name="Jennings E.C."/>
            <person name="Chiamaka E.L."/>
            <person name="Frigard R.A."/>
            <person name="Pippel M."/>
            <person name="Attardo G.M."/>
            <person name="Benoit J.B."/>
            <person name="Bornberg-Bauer E."/>
            <person name="Tobe S.S."/>
        </authorList>
    </citation>
    <scope>NUCLEOTIDE SEQUENCE</scope>
    <source>
        <strain evidence="7">Stay&amp;Tobe</strain>
    </source>
</reference>
<dbReference type="GO" id="GO:0005829">
    <property type="term" value="C:cytosol"/>
    <property type="evidence" value="ECO:0007669"/>
    <property type="project" value="TreeGrafter"/>
</dbReference>
<organism evidence="7 8">
    <name type="scientific">Diploptera punctata</name>
    <name type="common">Pacific beetle cockroach</name>
    <dbReference type="NCBI Taxonomy" id="6984"/>
    <lineage>
        <taxon>Eukaryota</taxon>
        <taxon>Metazoa</taxon>
        <taxon>Ecdysozoa</taxon>
        <taxon>Arthropoda</taxon>
        <taxon>Hexapoda</taxon>
        <taxon>Insecta</taxon>
        <taxon>Pterygota</taxon>
        <taxon>Neoptera</taxon>
        <taxon>Polyneoptera</taxon>
        <taxon>Dictyoptera</taxon>
        <taxon>Blattodea</taxon>
        <taxon>Blaberoidea</taxon>
        <taxon>Blaberidae</taxon>
        <taxon>Diplopterinae</taxon>
        <taxon>Diploptera</taxon>
    </lineage>
</organism>
<evidence type="ECO:0000313" key="7">
    <source>
        <dbReference type="EMBL" id="KAJ9590276.1"/>
    </source>
</evidence>
<keyword evidence="5" id="KW-0072">Autophagy</keyword>
<dbReference type="Pfam" id="PF03987">
    <property type="entry name" value="Autophagy_act_C"/>
    <property type="match status" value="1"/>
</dbReference>
<dbReference type="Proteomes" id="UP001233999">
    <property type="component" value="Unassembled WGS sequence"/>
</dbReference>
<comment type="caution">
    <text evidence="7">The sequence shown here is derived from an EMBL/GenBank/DDBJ whole genome shotgun (WGS) entry which is preliminary data.</text>
</comment>
<dbReference type="GO" id="GO:0000422">
    <property type="term" value="P:autophagy of mitochondrion"/>
    <property type="evidence" value="ECO:0007669"/>
    <property type="project" value="TreeGrafter"/>
</dbReference>
<evidence type="ECO:0000256" key="1">
    <source>
        <dbReference type="ARBA" id="ARBA00005696"/>
    </source>
</evidence>
<evidence type="ECO:0000256" key="3">
    <source>
        <dbReference type="ARBA" id="ARBA00022679"/>
    </source>
</evidence>
<dbReference type="PANTHER" id="PTHR14957:SF1">
    <property type="entry name" value="UBIQUITIN-LIKE-CONJUGATING ENZYME ATG10"/>
    <property type="match status" value="1"/>
</dbReference>